<proteinExistence type="predicted"/>
<dbReference type="EMBL" id="FNPV01000002">
    <property type="protein sequence ID" value="SDY50093.1"/>
    <property type="molecule type" value="Genomic_DNA"/>
</dbReference>
<accession>A0A1H3KDB9</accession>
<dbReference type="InterPro" id="IPR005646">
    <property type="entry name" value="FapA"/>
</dbReference>
<protein>
    <recommendedName>
        <fullName evidence="2">Flagellar Assembly Protein A N-terminal region domain-containing protein</fullName>
    </recommendedName>
</protein>
<keyword evidence="1" id="KW-0175">Coiled coil</keyword>
<feature type="coiled-coil region" evidence="1">
    <location>
        <begin position="451"/>
        <end position="478"/>
    </location>
</feature>
<keyword evidence="4" id="KW-1185">Reference proteome</keyword>
<reference evidence="3 4" key="1">
    <citation type="submission" date="2016-10" db="EMBL/GenBank/DDBJ databases">
        <authorList>
            <person name="de Groot N.N."/>
        </authorList>
    </citation>
    <scope>NUCLEOTIDE SEQUENCE [LARGE SCALE GENOMIC DNA]</scope>
    <source>
        <strain evidence="3 4">APO</strain>
    </source>
</reference>
<evidence type="ECO:0000256" key="1">
    <source>
        <dbReference type="SAM" id="Coils"/>
    </source>
</evidence>
<dbReference type="AlphaFoldDB" id="A0A1H3KDB9"/>
<dbReference type="InterPro" id="IPR046865">
    <property type="entry name" value="FapA_b_solenoid"/>
</dbReference>
<dbReference type="PANTHER" id="PTHR38032:SF1">
    <property type="entry name" value="RNA-BINDING PROTEIN KHPB N-TERMINAL DOMAIN-CONTAINING PROTEIN"/>
    <property type="match status" value="1"/>
</dbReference>
<dbReference type="PANTHER" id="PTHR38032">
    <property type="entry name" value="POLYMERASE-RELATED"/>
    <property type="match status" value="1"/>
</dbReference>
<evidence type="ECO:0000313" key="3">
    <source>
        <dbReference type="EMBL" id="SDY50093.1"/>
    </source>
</evidence>
<evidence type="ECO:0000259" key="2">
    <source>
        <dbReference type="Pfam" id="PF20250"/>
    </source>
</evidence>
<evidence type="ECO:0000313" key="4">
    <source>
        <dbReference type="Proteomes" id="UP000199230"/>
    </source>
</evidence>
<feature type="domain" description="Flagellar Assembly Protein A N-terminal region" evidence="2">
    <location>
        <begin position="73"/>
        <end position="245"/>
    </location>
</feature>
<dbReference type="STRING" id="159292.SAMN05192546_102315"/>
<dbReference type="RefSeq" id="WP_093311256.1">
    <property type="nucleotide sequence ID" value="NZ_FNPV01000002.1"/>
</dbReference>
<dbReference type="Proteomes" id="UP000199230">
    <property type="component" value="Unassembled WGS sequence"/>
</dbReference>
<name>A0A1H3KDB9_9FIRM</name>
<dbReference type="OrthoDB" id="1279at2"/>
<sequence length="528" mass="58633">MKKVYENQILQLDVDESTQQLYLTVIDKDAKMASFDAVTKENPRVKVSNFKGLKEAFEAPGHQSLIGDFKPLIDLTVSKDEMKCHMTLNLTKSQFEEANQEEILSQAFRLLEEKSISVGIQKEAIESLKPMETVVVAYGIDSVPGEDAKVTYYELGEKKPQVKKDGNVDHYEIHLLDCVQKGDWVGEKIHATDGTPGKTVFGNPIPAKKGRDFPLKFDKKAIDAVESDGITELKAKIEGAVRFRQGKITVEDHLFISGDVNYKTGNIRFNGHVTIDGTVEDKFTVVAQKDILIKGDIGVGAVDLIHSESGDIAILGGINGKGVAKIKAGRNVYAKFVREASVEAGDDINVGLYAIDSHLKANFITSLENGRIIGGTIDATHRVMAGSIGNRFEKETQVKVSGFSRKKVTEELTVIKSQFSEALTKGNQLKRQLEIFEINQDSLDEKALNTYNALMFQYEKLIDEINELNAELRRLETMLLTRGEGEITVLDNAHPNTMLEIKNLQKKVKSLMSGSIFVKDNEIHLKSE</sequence>
<dbReference type="Pfam" id="PF20250">
    <property type="entry name" value="FapA_N"/>
    <property type="match status" value="1"/>
</dbReference>
<gene>
    <name evidence="3" type="ORF">SAMN05192546_102315</name>
</gene>
<organism evidence="3 4">
    <name type="scientific">Tindallia californiensis</name>
    <dbReference type="NCBI Taxonomy" id="159292"/>
    <lineage>
        <taxon>Bacteria</taxon>
        <taxon>Bacillati</taxon>
        <taxon>Bacillota</taxon>
        <taxon>Clostridia</taxon>
        <taxon>Peptostreptococcales</taxon>
        <taxon>Tindalliaceae</taxon>
        <taxon>Tindallia</taxon>
    </lineage>
</organism>
<dbReference type="Pfam" id="PF03961">
    <property type="entry name" value="FapA"/>
    <property type="match status" value="1"/>
</dbReference>
<dbReference type="InterPro" id="IPR046866">
    <property type="entry name" value="FapA_N"/>
</dbReference>